<dbReference type="Proteomes" id="UP001224516">
    <property type="component" value="Unassembled WGS sequence"/>
</dbReference>
<reference evidence="12 13" key="1">
    <citation type="submission" date="2023-12" db="EMBL/GenBank/DDBJ databases">
        <title>Evaluation and characterization of a potential secondary metabolite violacein from indigenous Chromobacterium amazonense SAM215.</title>
        <authorList>
            <person name="Tarafdar M.R."/>
            <person name="Abedin S.M."/>
            <person name="Atiqua A."/>
            <person name="Saha A."/>
            <person name="Khan S.N."/>
        </authorList>
    </citation>
    <scope>NUCLEOTIDE SEQUENCE [LARGE SCALE GENOMIC DNA]</scope>
    <source>
        <strain evidence="12 13">SAM215</strain>
    </source>
</reference>
<evidence type="ECO:0000256" key="9">
    <source>
        <dbReference type="ARBA" id="ARBA00023204"/>
    </source>
</evidence>
<dbReference type="Gene3D" id="3.40.50.300">
    <property type="entry name" value="P-loop containing nucleotide triphosphate hydrolases"/>
    <property type="match status" value="2"/>
</dbReference>
<dbReference type="SUPFAM" id="SSF52980">
    <property type="entry name" value="Restriction endonuclease-like"/>
    <property type="match status" value="1"/>
</dbReference>
<dbReference type="HAMAP" id="MF_01486">
    <property type="entry name" value="RecC"/>
    <property type="match status" value="1"/>
</dbReference>
<keyword evidence="13" id="KW-1185">Reference proteome</keyword>
<keyword evidence="3 10" id="KW-0227">DNA damage</keyword>
<evidence type="ECO:0000256" key="1">
    <source>
        <dbReference type="ARBA" id="ARBA00022722"/>
    </source>
</evidence>
<keyword evidence="8 10" id="KW-0238">DNA-binding</keyword>
<comment type="function">
    <text evidence="10">A helicase/nuclease that prepares dsDNA breaks (DSB) for recombinational DNA repair. Binds to DSBs and unwinds DNA via a highly rapid and processive ATP-dependent bidirectional helicase activity. Unwinds dsDNA until it encounters a Chi (crossover hotspot instigator) sequence from the 3' direction. Cuts ssDNA a few nucleotides 3' to the Chi site. The properties and activities of the enzyme are changed at Chi. The Chi-altered holoenzyme produces a long 3'-ssDNA overhang and facilitates RecA-binding to the ssDNA for homologous DNA recombination and repair. Holoenzyme degrades any linearized DNA that is unable to undergo homologous recombination. In the holoenzyme this subunit recognizes the wild-type Chi sequence, and when added to isolated RecB increases its ATP-dependent helicase processivity.</text>
</comment>
<sequence>MSGAVLQSGHIRIRARANPMLFLYQSNRLEQLGELFRGMTQAMPLADPFAAETVIVQSRGMGRWITLDLARQAGIAANIDFVLPAAFAWRLMQKVMPELPKKSAFVPEVLAWRLLALLPTLQGEPFGPVRHYLEGGERAAFELAGKIADIFDQYLVFRPDWIRAWEAGELLGLGEDEAWQAALWRRLAESDPGRHRVRMLDQFFAELKAEHLPPRVTLFGIASLAPMYLALVKRLSELTDVCLFTLNPCEAYWGDIVDARRKLKLRQAGDLFATEGHPLLASLGKQGRDFFELIAEDAELDARPLFAAPKGASLLARLQRDILQLNDPAQDPQPFDPADGSVEAHACHGPMRELEVLKDRLLAMFADDPALSPADVAVLTPDINAYAPYIDAVFGRRDDAPNIPYSIADRRVEREQPLLSTFAAVLKLADSRFAADAVLALLDCPALLARFDLADADLGFIQDWVREAGIRWGRDAAHKAALGLPAEPMYTWRWGLDRLLLGTVLPPALAGDEAGLFEGLLPYTAAQGQLGETLARFANFYDALDALAREWSVPAAPQQWAQRFHWACDALFAADGDDEAALELLRAAFAELAEDAELAGFEQPVALAVVRDWLLRQLSLSSAQGFLSGGVTFCAMVPMRSIPFQVLCLIGMNDGAYPRDERPVSFDLVARHPRRGDRSRRFDDRYLFLEAILSARSRLYLSYVGQSARSGEPLPPSPLLSELFDTLSAMCGEDMAAKLTLRHPLQPFAPQAFDGADARQASFEPAFAAALAAPPAEPRPFVAAMPDQPAATLVNLHDFIRFWQNPARAWLADQLAIRVGRGDEAQPAREPFAMARDASQTLRRQLVEAMLHRKPSVPVRQRVAAAGLLPCGELGQAWLQEEGRASVRLAGRLPRALASETLPPQPVHLEIAGFTLVGELYGLRPEGRLSFIVGKLNAAQRIELWLSHLILCAVRPAGIACHSACYDDAGSILLRDELDAAGLLAPWLARWRQGQAQPLPFFGRTSWAYAEALAKSPESQEKALSAAWQKWEPNFILGDGMAQKDEPAIALAFRHQSPLDDPLFAQLAQTLLLPLAERLQGGEA</sequence>
<dbReference type="InterPro" id="IPR013986">
    <property type="entry name" value="DExx_box_DNA_helicase_dom_sf"/>
</dbReference>
<dbReference type="PANTHER" id="PTHR30591:SF1">
    <property type="entry name" value="RECBCD ENZYME SUBUNIT RECC"/>
    <property type="match status" value="1"/>
</dbReference>
<accession>A0ABU8V1C7</accession>
<dbReference type="GO" id="GO:0008854">
    <property type="term" value="F:exodeoxyribonuclease V activity"/>
    <property type="evidence" value="ECO:0007669"/>
    <property type="project" value="UniProtKB-EC"/>
</dbReference>
<name>A0ABU8V1C7_9NEIS</name>
<organism evidence="12 13">
    <name type="scientific">Chromobacterium amazonense</name>
    <dbReference type="NCBI Taxonomy" id="1382803"/>
    <lineage>
        <taxon>Bacteria</taxon>
        <taxon>Pseudomonadati</taxon>
        <taxon>Pseudomonadota</taxon>
        <taxon>Betaproteobacteria</taxon>
        <taxon>Neisseriales</taxon>
        <taxon>Chromobacteriaceae</taxon>
        <taxon>Chromobacterium</taxon>
    </lineage>
</organism>
<dbReference type="PIRSF" id="PIRSF000980">
    <property type="entry name" value="RecC"/>
    <property type="match status" value="1"/>
</dbReference>
<dbReference type="SUPFAM" id="SSF52540">
    <property type="entry name" value="P-loop containing nucleoside triphosphate hydrolases"/>
    <property type="match status" value="2"/>
</dbReference>
<comment type="similarity">
    <text evidence="10">Belongs to the RecC family.</text>
</comment>
<evidence type="ECO:0000256" key="8">
    <source>
        <dbReference type="ARBA" id="ARBA00023125"/>
    </source>
</evidence>
<evidence type="ECO:0000256" key="10">
    <source>
        <dbReference type="HAMAP-Rule" id="MF_01486"/>
    </source>
</evidence>
<keyword evidence="1 10" id="KW-0540">Nuclease</keyword>
<keyword evidence="4 10" id="KW-0378">Hydrolase</keyword>
<evidence type="ECO:0000256" key="3">
    <source>
        <dbReference type="ARBA" id="ARBA00022763"/>
    </source>
</evidence>
<evidence type="ECO:0000256" key="5">
    <source>
        <dbReference type="ARBA" id="ARBA00022806"/>
    </source>
</evidence>
<protein>
    <recommendedName>
        <fullName evidence="10">RecBCD enzyme subunit RecC</fullName>
    </recommendedName>
    <alternativeName>
        <fullName evidence="10">Exonuclease V subunit RecC</fullName>
        <shortName evidence="10">ExoV subunit RecC</shortName>
    </alternativeName>
    <alternativeName>
        <fullName evidence="10">Helicase/nuclease RecBCD subunit RecC</fullName>
    </alternativeName>
</protein>
<dbReference type="InterPro" id="IPR027417">
    <property type="entry name" value="P-loop_NTPase"/>
</dbReference>
<feature type="domain" description="RecC C-terminal" evidence="11">
    <location>
        <begin position="794"/>
        <end position="1013"/>
    </location>
</feature>
<dbReference type="Pfam" id="PF04257">
    <property type="entry name" value="Exonuc_V_gamma"/>
    <property type="match status" value="1"/>
</dbReference>
<evidence type="ECO:0000256" key="6">
    <source>
        <dbReference type="ARBA" id="ARBA00022839"/>
    </source>
</evidence>
<dbReference type="PANTHER" id="PTHR30591">
    <property type="entry name" value="RECBCD ENZYME SUBUNIT RECC"/>
    <property type="match status" value="1"/>
</dbReference>
<keyword evidence="7 10" id="KW-0067">ATP-binding</keyword>
<comment type="miscellaneous">
    <text evidence="10">In the RecBCD complex, RecB has a slow 3'-5' helicase, an exonuclease activity and loads RecA onto ssDNA, RecD has a fast 5'-3' helicase activity, while RecC stimulates the ATPase and processivity of the RecB helicase and contributes to recognition of the Chi site.</text>
</comment>
<keyword evidence="9 10" id="KW-0234">DNA repair</keyword>
<evidence type="ECO:0000313" key="12">
    <source>
        <dbReference type="EMBL" id="MEJ8674952.1"/>
    </source>
</evidence>
<dbReference type="InterPro" id="IPR011335">
    <property type="entry name" value="Restrct_endonuc-II-like"/>
</dbReference>
<dbReference type="InterPro" id="IPR006697">
    <property type="entry name" value="RecC"/>
</dbReference>
<gene>
    <name evidence="10 12" type="primary">recC</name>
    <name evidence="12" type="ORF">QCL97_009475</name>
</gene>
<evidence type="ECO:0000256" key="4">
    <source>
        <dbReference type="ARBA" id="ARBA00022801"/>
    </source>
</evidence>
<proteinExistence type="inferred from homology"/>
<dbReference type="Gene3D" id="3.40.50.10930">
    <property type="match status" value="1"/>
</dbReference>
<dbReference type="Pfam" id="PF17946">
    <property type="entry name" value="RecC_C"/>
    <property type="match status" value="1"/>
</dbReference>
<evidence type="ECO:0000256" key="7">
    <source>
        <dbReference type="ARBA" id="ARBA00022840"/>
    </source>
</evidence>
<evidence type="ECO:0000259" key="11">
    <source>
        <dbReference type="Pfam" id="PF17946"/>
    </source>
</evidence>
<keyword evidence="6 10" id="KW-0269">Exonuclease</keyword>
<dbReference type="NCBIfam" id="TIGR01450">
    <property type="entry name" value="recC"/>
    <property type="match status" value="1"/>
</dbReference>
<comment type="caution">
    <text evidence="12">The sequence shown here is derived from an EMBL/GenBank/DDBJ whole genome shotgun (WGS) entry which is preliminary data.</text>
</comment>
<comment type="subunit">
    <text evidence="10">Heterotrimer of RecB, RecC and RecD. All subunits contribute to DNA-binding.</text>
</comment>
<evidence type="ECO:0000313" key="13">
    <source>
        <dbReference type="Proteomes" id="UP001224516"/>
    </source>
</evidence>
<evidence type="ECO:0000256" key="2">
    <source>
        <dbReference type="ARBA" id="ARBA00022741"/>
    </source>
</evidence>
<dbReference type="RefSeq" id="WP_307913623.1">
    <property type="nucleotide sequence ID" value="NZ_JAVFJF020000015.1"/>
</dbReference>
<dbReference type="Gene3D" id="1.10.10.160">
    <property type="match status" value="1"/>
</dbReference>
<dbReference type="InterPro" id="IPR041500">
    <property type="entry name" value="RecC_C"/>
</dbReference>
<dbReference type="EMBL" id="JAVFJF020000015">
    <property type="protein sequence ID" value="MEJ8674952.1"/>
    <property type="molecule type" value="Genomic_DNA"/>
</dbReference>
<keyword evidence="2 10" id="KW-0547">Nucleotide-binding</keyword>
<dbReference type="Gene3D" id="1.10.10.990">
    <property type="match status" value="1"/>
</dbReference>
<keyword evidence="5 10" id="KW-0347">Helicase</keyword>